<dbReference type="RefSeq" id="WP_213434093.1">
    <property type="nucleotide sequence ID" value="NZ_AP024545.1"/>
</dbReference>
<feature type="domain" description="Tail specific protease" evidence="2">
    <location>
        <begin position="257"/>
        <end position="443"/>
    </location>
</feature>
<dbReference type="EMBL" id="AP024545">
    <property type="protein sequence ID" value="BCT93151.1"/>
    <property type="molecule type" value="Genomic_DNA"/>
</dbReference>
<proteinExistence type="predicted"/>
<evidence type="ECO:0000313" key="3">
    <source>
        <dbReference type="EMBL" id="BCT93151.1"/>
    </source>
</evidence>
<name>A0ABN6FUJ6_9GAMM</name>
<accession>A0ABN6FUJ6</accession>
<dbReference type="Gene3D" id="3.90.226.10">
    <property type="entry name" value="2-enoyl-CoA Hydratase, Chain A, domain 1"/>
    <property type="match status" value="1"/>
</dbReference>
<sequence>MKRLGTFCLCMTALVINTTSAETYSSEYWRTVAEHDVEAAYVLLSDNHPAALAELGDTRFMSALSRAHAVASRKSRLVEDFGGYQAVLAEFANAMGDRHVRSRPSFVKARPLWPGFIVAMRRNSWVVVDEDAGGGQSLINARLVSCDGTSADALGRAILGTYRVNWQVPAQQQQAAPWLLVDEGFGAWQRPQRCVFQYRNETRVVDLAWRPVKREDLWPRLERAIGTGQAGFGVARFEAGVWISLQDLGPRAETVLSALEAFHTSVRLADVMVIDLRGNGGGSSAYGRRMAQLLLGRNYVMANLGSPDDACESVWRVSDANVATLRMYRETFGSARGPDVAKLLDALIVQADEAQREGRALTRSTHCGGGTGQVVRAGRAAMDPARILVLTDARCFSACLAMVADFRRLGAVQIGQETDAATRYTEVRDVMMPSGLSTFSTLQAYAPAEQMVLGPFIPTFKFDGDISDIAAVRSWVANRWGARN</sequence>
<dbReference type="InterPro" id="IPR029045">
    <property type="entry name" value="ClpP/crotonase-like_dom_sf"/>
</dbReference>
<dbReference type="InterPro" id="IPR005151">
    <property type="entry name" value="Tail-specific_protease"/>
</dbReference>
<evidence type="ECO:0000259" key="2">
    <source>
        <dbReference type="Pfam" id="PF03572"/>
    </source>
</evidence>
<keyword evidence="1" id="KW-0732">Signal</keyword>
<protein>
    <recommendedName>
        <fullName evidence="2">Tail specific protease domain-containing protein</fullName>
    </recommendedName>
</protein>
<dbReference type="Pfam" id="PF03572">
    <property type="entry name" value="Peptidase_S41"/>
    <property type="match status" value="1"/>
</dbReference>
<dbReference type="Proteomes" id="UP000681317">
    <property type="component" value="Chromosome"/>
</dbReference>
<organism evidence="3 4">
    <name type="scientific">Noviluteimonas caseinilytica</name>
    <dbReference type="NCBI Taxonomy" id="2675101"/>
    <lineage>
        <taxon>Bacteria</taxon>
        <taxon>Pseudomonadati</taxon>
        <taxon>Pseudomonadota</taxon>
        <taxon>Gammaproteobacteria</taxon>
        <taxon>Lysobacterales</taxon>
        <taxon>Lysobacteraceae</taxon>
        <taxon>Noviluteimonas</taxon>
    </lineage>
</organism>
<feature type="chain" id="PRO_5047513797" description="Tail specific protease domain-containing protein" evidence="1">
    <location>
        <begin position="22"/>
        <end position="484"/>
    </location>
</feature>
<evidence type="ECO:0000313" key="4">
    <source>
        <dbReference type="Proteomes" id="UP000681317"/>
    </source>
</evidence>
<dbReference type="SUPFAM" id="SSF52096">
    <property type="entry name" value="ClpP/crotonase"/>
    <property type="match status" value="1"/>
</dbReference>
<feature type="signal peptide" evidence="1">
    <location>
        <begin position="1"/>
        <end position="21"/>
    </location>
</feature>
<gene>
    <name evidence="3" type="ORF">LYSCAS_21750</name>
</gene>
<reference evidence="3 4" key="1">
    <citation type="submission" date="2021-03" db="EMBL/GenBank/DDBJ databases">
        <title>Complete Genome Sequences of Two Lysobacter Strains Isolated from Sea Water (Lysobacter caseinilyticus) and Soil (Lysobacter helvus) in South Korea.</title>
        <authorList>
            <person name="Watanabe Y."/>
            <person name="Arakawa K."/>
        </authorList>
    </citation>
    <scope>NUCLEOTIDE SEQUENCE [LARGE SCALE GENOMIC DNA]</scope>
    <source>
        <strain evidence="3 4">KVB24</strain>
    </source>
</reference>
<keyword evidence="4" id="KW-1185">Reference proteome</keyword>
<evidence type="ECO:0000256" key="1">
    <source>
        <dbReference type="SAM" id="SignalP"/>
    </source>
</evidence>